<dbReference type="PANTHER" id="PTHR21373:SF0">
    <property type="entry name" value="N-ALPHA-ACETYLTRANSFERASE 35, NATC AUXILIARY SUBUNIT"/>
    <property type="match status" value="1"/>
</dbReference>
<evidence type="ECO:0000313" key="7">
    <source>
        <dbReference type="Proteomes" id="UP001310594"/>
    </source>
</evidence>
<comment type="similarity">
    <text evidence="2">Belongs to the MAK10 family.</text>
</comment>
<keyword evidence="3" id="KW-0963">Cytoplasm</keyword>
<evidence type="ECO:0000313" key="6">
    <source>
        <dbReference type="EMBL" id="KAK5702783.1"/>
    </source>
</evidence>
<dbReference type="PANTHER" id="PTHR21373">
    <property type="entry name" value="GLUCOSE REPRESSIBLE PROTEIN MAK10"/>
    <property type="match status" value="1"/>
</dbReference>
<sequence>MSPAMPEDELADVAEASRSLTIHDRENEGKGINFAAERLAQEARQPLVFSGSRGTKDVTAEFAAAAKQLQPGQLVKDDYFTLFEAVGALEIMDPKMDSGYIPPGDSVEPRFDVCLGLPAEEVIWIMDELLRLTIVWHDGYPLSQTIYTSLHVDRLLSPDNKAPYTFSFGDTTDKYDKTEERLVHVVLRAFCVALVKSCALVLHTIQSQNFYEEEDFVTHLFGRELLPGVGAEEALRLVDEAVSFVEAVELDKDVRSALSERLQFVRLYVSQLMNDIDDWTDMTAMGEIADTHALVRARPEAFSDKVQRQLATSTPPRPMVPITWKEAHQRWLKLSADITEAGDLTDYDMCQSPHGLQRAIWVFVYRNPTPNTFARAYLQNKLFAGEQVTEGITFFDLMLTDMRDLVLAGHELANPQSFVVEMPADPRHKCSRIMESFMDKAFDEYMNLYRMVCQNRCRIRRTFTQSVGILDVLEKDAQRSDAELDGVIGGILLPTEDDSALIALSPLTSWTKYHKLLVMAWTIQLGFETDIYLPHEAGMMYWYLMVFAQRRRKLLEHIDRFTSARVKNLASSGDVRPQAEAVVSLDWLAVLRKEVDLTISLSSALWQLNTALAMTKAIEAPKRDYAQEQLLYDVRMKSYLGIAHDPVPSLDEYRDAEQSIRSIDEACVNVDSAVKDAKACLAELKKTTSKQGKYFGTENEWKREMKQLETSCVAVGVQTFQLRRTAYKHGQQSLKGILEVRIPPPGSRYHDWWPVPQVKEKKATV</sequence>
<dbReference type="Pfam" id="PF25789">
    <property type="entry name" value="TPR_NAA35"/>
    <property type="match status" value="1"/>
</dbReference>
<evidence type="ECO:0000259" key="5">
    <source>
        <dbReference type="Pfam" id="PF25789"/>
    </source>
</evidence>
<comment type="caution">
    <text evidence="6">The sequence shown here is derived from an EMBL/GenBank/DDBJ whole genome shotgun (WGS) entry which is preliminary data.</text>
</comment>
<comment type="subcellular location">
    <subcellularLocation>
        <location evidence="1">Cytoplasm</location>
    </subcellularLocation>
</comment>
<feature type="domain" description="NAA35-like TPR repeats" evidence="5">
    <location>
        <begin position="362"/>
        <end position="725"/>
    </location>
</feature>
<gene>
    <name evidence="6" type="primary">MAK10</name>
    <name evidence="6" type="ORF">LTR97_003729</name>
</gene>
<dbReference type="Pfam" id="PF04112">
    <property type="entry name" value="Mak10"/>
    <property type="match status" value="1"/>
</dbReference>
<organism evidence="6 7">
    <name type="scientific">Elasticomyces elasticus</name>
    <dbReference type="NCBI Taxonomy" id="574655"/>
    <lineage>
        <taxon>Eukaryota</taxon>
        <taxon>Fungi</taxon>
        <taxon>Dikarya</taxon>
        <taxon>Ascomycota</taxon>
        <taxon>Pezizomycotina</taxon>
        <taxon>Dothideomycetes</taxon>
        <taxon>Dothideomycetidae</taxon>
        <taxon>Mycosphaerellales</taxon>
        <taxon>Teratosphaeriaceae</taxon>
        <taxon>Elasticomyces</taxon>
    </lineage>
</organism>
<protein>
    <submittedName>
        <fullName evidence="6">N-alpha-acetyltransferase, non-catalitic subunit</fullName>
    </submittedName>
</protein>
<evidence type="ECO:0000259" key="4">
    <source>
        <dbReference type="Pfam" id="PF04112"/>
    </source>
</evidence>
<proteinExistence type="inferred from homology"/>
<dbReference type="Proteomes" id="UP001310594">
    <property type="component" value="Unassembled WGS sequence"/>
</dbReference>
<feature type="domain" description="NAA35-like N-terminal" evidence="4">
    <location>
        <begin position="71"/>
        <end position="234"/>
    </location>
</feature>
<evidence type="ECO:0000256" key="1">
    <source>
        <dbReference type="ARBA" id="ARBA00004496"/>
    </source>
</evidence>
<dbReference type="AlphaFoldDB" id="A0AAN8A3W5"/>
<reference evidence="6" key="1">
    <citation type="submission" date="2023-08" db="EMBL/GenBank/DDBJ databases">
        <title>Black Yeasts Isolated from many extreme environments.</title>
        <authorList>
            <person name="Coleine C."/>
            <person name="Stajich J.E."/>
            <person name="Selbmann L."/>
        </authorList>
    </citation>
    <scope>NUCLEOTIDE SEQUENCE</scope>
    <source>
        <strain evidence="6">CCFEE 5810</strain>
    </source>
</reference>
<evidence type="ECO:0000256" key="2">
    <source>
        <dbReference type="ARBA" id="ARBA00006289"/>
    </source>
</evidence>
<dbReference type="InterPro" id="IPR007244">
    <property type="entry name" value="Naa35_N"/>
</dbReference>
<dbReference type="GO" id="GO:0031417">
    <property type="term" value="C:NatC complex"/>
    <property type="evidence" value="ECO:0007669"/>
    <property type="project" value="InterPro"/>
</dbReference>
<name>A0AAN8A3W5_9PEZI</name>
<evidence type="ECO:0000256" key="3">
    <source>
        <dbReference type="ARBA" id="ARBA00022490"/>
    </source>
</evidence>
<dbReference type="InterPro" id="IPR057983">
    <property type="entry name" value="NAA35-like_N"/>
</dbReference>
<dbReference type="InterPro" id="IPR057982">
    <property type="entry name" value="TPR_NAA35"/>
</dbReference>
<dbReference type="EMBL" id="JAVRQU010000005">
    <property type="protein sequence ID" value="KAK5702783.1"/>
    <property type="molecule type" value="Genomic_DNA"/>
</dbReference>
<accession>A0AAN8A3W5</accession>